<keyword evidence="7" id="KW-1185">Reference proteome</keyword>
<feature type="compositionally biased region" description="Polar residues" evidence="4">
    <location>
        <begin position="321"/>
        <end position="340"/>
    </location>
</feature>
<feature type="region of interest" description="Disordered" evidence="4">
    <location>
        <begin position="249"/>
        <end position="281"/>
    </location>
</feature>
<keyword evidence="2" id="KW-0863">Zinc-finger</keyword>
<evidence type="ECO:0000256" key="2">
    <source>
        <dbReference type="ARBA" id="ARBA00022771"/>
    </source>
</evidence>
<sequence length="436" mass="46427">MDSDSSTKFIASLTKFLQSLCNGYVEFQNGVELAGHIYLSIDTGEKVDYILHEKVCKNDENSVTFISNSFHALPAEKRKDGKQQSEQSKGAQSKTSGDSEKSDSRSRDDDDDVVIVDQDSSSGGTASSRGVKRAASPSSDQKQRTQSQRNMPGSFQGSTARQGIRGNRQQPTATVTSQEQRGENFDVGDVKLEQMTTDELLSLASQVGDSSGGPSHRSAAASSNNQPPPRLRGPRGDAPAEMWIKQEVNDDADVPGGSDSGQSWPHGRDDSNSGPGGGLYPVMLHQNTAAFSPTSGFPVGFPGMPGSSASTSQHPGLGQPVPSTAGSNPYANPIPGTSQGAGAVDPAVSHSQRPGLEVAKPRLSTSNKGKRCLIVDGYKFRVNNHLKNGDLSWRCNHTSCKARVRTNRTGDMVCEITGDHNHESSLIKRAKMLGLV</sequence>
<feature type="compositionally biased region" description="Basic and acidic residues" evidence="4">
    <location>
        <begin position="97"/>
        <end position="108"/>
    </location>
</feature>
<feature type="compositionally biased region" description="Polar residues" evidence="4">
    <location>
        <begin position="136"/>
        <end position="179"/>
    </location>
</feature>
<evidence type="ECO:0000259" key="5">
    <source>
        <dbReference type="Pfam" id="PF04500"/>
    </source>
</evidence>
<gene>
    <name evidence="6" type="ORF">BaRGS_00027564</name>
</gene>
<feature type="region of interest" description="Disordered" evidence="4">
    <location>
        <begin position="75"/>
        <end position="187"/>
    </location>
</feature>
<organism evidence="6 7">
    <name type="scientific">Batillaria attramentaria</name>
    <dbReference type="NCBI Taxonomy" id="370345"/>
    <lineage>
        <taxon>Eukaryota</taxon>
        <taxon>Metazoa</taxon>
        <taxon>Spiralia</taxon>
        <taxon>Lophotrochozoa</taxon>
        <taxon>Mollusca</taxon>
        <taxon>Gastropoda</taxon>
        <taxon>Caenogastropoda</taxon>
        <taxon>Sorbeoconcha</taxon>
        <taxon>Cerithioidea</taxon>
        <taxon>Batillariidae</taxon>
        <taxon>Batillaria</taxon>
    </lineage>
</organism>
<dbReference type="GO" id="GO:0008270">
    <property type="term" value="F:zinc ion binding"/>
    <property type="evidence" value="ECO:0007669"/>
    <property type="project" value="UniProtKB-KW"/>
</dbReference>
<evidence type="ECO:0000256" key="4">
    <source>
        <dbReference type="SAM" id="MobiDB-lite"/>
    </source>
</evidence>
<protein>
    <recommendedName>
        <fullName evidence="5">FLYWCH-type domain-containing protein</fullName>
    </recommendedName>
</protein>
<feature type="compositionally biased region" description="Low complexity" evidence="4">
    <location>
        <begin position="115"/>
        <end position="124"/>
    </location>
</feature>
<evidence type="ECO:0000256" key="1">
    <source>
        <dbReference type="ARBA" id="ARBA00022723"/>
    </source>
</evidence>
<proteinExistence type="predicted"/>
<evidence type="ECO:0000313" key="7">
    <source>
        <dbReference type="Proteomes" id="UP001519460"/>
    </source>
</evidence>
<keyword evidence="1" id="KW-0479">Metal-binding</keyword>
<comment type="caution">
    <text evidence="6">The sequence shown here is derived from an EMBL/GenBank/DDBJ whole genome shotgun (WGS) entry which is preliminary data.</text>
</comment>
<reference evidence="6 7" key="1">
    <citation type="journal article" date="2023" name="Sci. Data">
        <title>Genome assembly of the Korean intertidal mud-creeper Batillaria attramentaria.</title>
        <authorList>
            <person name="Patra A.K."/>
            <person name="Ho P.T."/>
            <person name="Jun S."/>
            <person name="Lee S.J."/>
            <person name="Kim Y."/>
            <person name="Won Y.J."/>
        </authorList>
    </citation>
    <scope>NUCLEOTIDE SEQUENCE [LARGE SCALE GENOMIC DNA]</scope>
    <source>
        <strain evidence="6">Wonlab-2016</strain>
    </source>
</reference>
<dbReference type="Pfam" id="PF04500">
    <property type="entry name" value="FLYWCH"/>
    <property type="match status" value="1"/>
</dbReference>
<feature type="region of interest" description="Disordered" evidence="4">
    <location>
        <begin position="205"/>
        <end position="237"/>
    </location>
</feature>
<evidence type="ECO:0000256" key="3">
    <source>
        <dbReference type="ARBA" id="ARBA00022833"/>
    </source>
</evidence>
<dbReference type="Gene3D" id="2.20.25.240">
    <property type="match status" value="1"/>
</dbReference>
<name>A0ABD0K2P2_9CAEN</name>
<feature type="domain" description="FLYWCH-type" evidence="5">
    <location>
        <begin position="365"/>
        <end position="422"/>
    </location>
</feature>
<feature type="region of interest" description="Disordered" evidence="4">
    <location>
        <begin position="302"/>
        <end position="357"/>
    </location>
</feature>
<keyword evidence="3" id="KW-0862">Zinc</keyword>
<dbReference type="InterPro" id="IPR007588">
    <property type="entry name" value="Znf_FLYWCH"/>
</dbReference>
<evidence type="ECO:0000313" key="6">
    <source>
        <dbReference type="EMBL" id="KAK7481304.1"/>
    </source>
</evidence>
<dbReference type="AlphaFoldDB" id="A0ABD0K2P2"/>
<feature type="compositionally biased region" description="Polar residues" evidence="4">
    <location>
        <begin position="84"/>
        <end position="95"/>
    </location>
</feature>
<dbReference type="EMBL" id="JACVVK020000265">
    <property type="protein sequence ID" value="KAK7481304.1"/>
    <property type="molecule type" value="Genomic_DNA"/>
</dbReference>
<accession>A0ABD0K2P2</accession>
<dbReference type="Proteomes" id="UP001519460">
    <property type="component" value="Unassembled WGS sequence"/>
</dbReference>